<evidence type="ECO:0000256" key="1">
    <source>
        <dbReference type="SAM" id="MobiDB-lite"/>
    </source>
</evidence>
<dbReference type="EMBL" id="HBED01025127">
    <property type="protein sequence ID" value="CAD8313661.1"/>
    <property type="molecule type" value="Transcribed_RNA"/>
</dbReference>
<name>A0A7R9Z930_9STRA</name>
<accession>A0A7R9Z930</accession>
<feature type="region of interest" description="Disordered" evidence="1">
    <location>
        <begin position="372"/>
        <end position="393"/>
    </location>
</feature>
<organism evidence="3">
    <name type="scientific">Pseudictyota dubia</name>
    <dbReference type="NCBI Taxonomy" id="2749911"/>
    <lineage>
        <taxon>Eukaryota</taxon>
        <taxon>Sar</taxon>
        <taxon>Stramenopiles</taxon>
        <taxon>Ochrophyta</taxon>
        <taxon>Bacillariophyta</taxon>
        <taxon>Mediophyceae</taxon>
        <taxon>Biddulphiophycidae</taxon>
        <taxon>Eupodiscales</taxon>
        <taxon>Odontellaceae</taxon>
        <taxon>Pseudictyota</taxon>
    </lineage>
</organism>
<evidence type="ECO:0000313" key="3">
    <source>
        <dbReference type="EMBL" id="CAD8313661.1"/>
    </source>
</evidence>
<feature type="compositionally biased region" description="Basic and acidic residues" evidence="1">
    <location>
        <begin position="133"/>
        <end position="145"/>
    </location>
</feature>
<feature type="compositionally biased region" description="Basic and acidic residues" evidence="1">
    <location>
        <begin position="376"/>
        <end position="387"/>
    </location>
</feature>
<protein>
    <recommendedName>
        <fullName evidence="2">DUF6824 domain-containing protein</fullName>
    </recommendedName>
</protein>
<proteinExistence type="predicted"/>
<dbReference type="InterPro" id="IPR049227">
    <property type="entry name" value="DUF6824"/>
</dbReference>
<reference evidence="3" key="1">
    <citation type="submission" date="2021-01" db="EMBL/GenBank/DDBJ databases">
        <authorList>
            <person name="Corre E."/>
            <person name="Pelletier E."/>
            <person name="Niang G."/>
            <person name="Scheremetjew M."/>
            <person name="Finn R."/>
            <person name="Kale V."/>
            <person name="Holt S."/>
            <person name="Cochrane G."/>
            <person name="Meng A."/>
            <person name="Brown T."/>
            <person name="Cohen L."/>
        </authorList>
    </citation>
    <scope>NUCLEOTIDE SEQUENCE</scope>
    <source>
        <strain evidence="3">CCMP147</strain>
    </source>
</reference>
<dbReference type="AlphaFoldDB" id="A0A7R9Z930"/>
<feature type="region of interest" description="Disordered" evidence="1">
    <location>
        <begin position="470"/>
        <end position="493"/>
    </location>
</feature>
<feature type="domain" description="DUF6824" evidence="2">
    <location>
        <begin position="25"/>
        <end position="110"/>
    </location>
</feature>
<feature type="region of interest" description="Disordered" evidence="1">
    <location>
        <begin position="319"/>
        <end position="348"/>
    </location>
</feature>
<feature type="compositionally biased region" description="Basic and acidic residues" evidence="1">
    <location>
        <begin position="326"/>
        <end position="337"/>
    </location>
</feature>
<sequence length="557" mass="61567">MYQRTKKLCRRGSANAGISTPHKHDVLCGRGAGAKNHAGNIIYRQMVESNRKIYEVCCKERKRLLARSIVEAIRTAQTPPGRFLEKRKDGLWYNLRYEAAVEKTKQSLREARGCQGIKGKEGKKRASKSDSLQVEKDRKRQKSEGSHCTSAVDEVEYLLSEKKPKMMPENDQERKNIQSATTQSDCITQEANGSVDPLNSAEKLSLQLCPVKPQVKHEEVTRPIPKNSAFNIADYPTLARVTSTLGTLLKKGSFFPLISFDDETEKQILNEYGISSMLPDEERTTKQHPNNPPTLEPQATIGLSMEEIELLSQKTSTLSMSCVQTRTKEDQSSKEISRAPPSLRLQDPSLLGVLSQEESELLRRITTASLSAPCQDKTKAASEKQLPRWDPPSLVAADTTTLTAEETQLLSQISLLQWKPHESQGNSEKISRAGRSLRLSLHSSLTSLSPEETELLRRITTISLSALCQGKPDSTGEKKSSCRDPPTLSAQASTSLTLEETSWLLSGVIDSVSCTNISGKSTAEAMTPSSGSLIDDDDFDSAKEARLRRMSCGRKSA</sequence>
<feature type="region of interest" description="Disordered" evidence="1">
    <location>
        <begin position="110"/>
        <end position="149"/>
    </location>
</feature>
<dbReference type="Pfam" id="PF20710">
    <property type="entry name" value="DUF6824"/>
    <property type="match status" value="1"/>
</dbReference>
<gene>
    <name evidence="3" type="ORF">TDUB1175_LOCUS12450</name>
</gene>
<evidence type="ECO:0000259" key="2">
    <source>
        <dbReference type="Pfam" id="PF20710"/>
    </source>
</evidence>